<dbReference type="InterPro" id="IPR004843">
    <property type="entry name" value="Calcineurin-like_PHP"/>
</dbReference>
<dbReference type="PANTHER" id="PTHR42988">
    <property type="entry name" value="PHOSPHOHYDROLASE"/>
    <property type="match status" value="1"/>
</dbReference>
<dbReference type="Pfam" id="PF00149">
    <property type="entry name" value="Metallophos"/>
    <property type="match status" value="1"/>
</dbReference>
<gene>
    <name evidence="6" type="ORF">YC6258_01879</name>
</gene>
<evidence type="ECO:0000313" key="7">
    <source>
        <dbReference type="Proteomes" id="UP000032266"/>
    </source>
</evidence>
<dbReference type="HOGENOM" id="CLU_070320_0_0_6"/>
<comment type="similarity">
    <text evidence="4">Belongs to the cyclic nucleotide phosphodiesterase class-III family.</text>
</comment>
<dbReference type="EC" id="3.1.4.17" evidence="6"/>
<keyword evidence="1" id="KW-0479">Metal-binding</keyword>
<dbReference type="CDD" id="cd07402">
    <property type="entry name" value="MPP_GpdQ"/>
    <property type="match status" value="1"/>
</dbReference>
<evidence type="ECO:0000259" key="5">
    <source>
        <dbReference type="Pfam" id="PF00149"/>
    </source>
</evidence>
<feature type="domain" description="Calcineurin-like phosphoesterase" evidence="5">
    <location>
        <begin position="9"/>
        <end position="196"/>
    </location>
</feature>
<dbReference type="OrthoDB" id="9784378at2"/>
<evidence type="ECO:0000313" key="6">
    <source>
        <dbReference type="EMBL" id="AJQ93923.1"/>
    </source>
</evidence>
<keyword evidence="7" id="KW-1185">Reference proteome</keyword>
<dbReference type="InterPro" id="IPR050884">
    <property type="entry name" value="CNP_phosphodiesterase-III"/>
</dbReference>
<protein>
    <submittedName>
        <fullName evidence="6">Putative phosphohydrolase</fullName>
        <ecNumber evidence="6">3.1.4.17</ecNumber>
    </submittedName>
</protein>
<evidence type="ECO:0000256" key="3">
    <source>
        <dbReference type="ARBA" id="ARBA00023004"/>
    </source>
</evidence>
<dbReference type="PATRIC" id="fig|1445510.3.peg.1840"/>
<accession>A0A0C5VKI7</accession>
<dbReference type="KEGG" id="gsn:YC6258_01879"/>
<organism evidence="6 7">
    <name type="scientific">Gynuella sunshinyii YC6258</name>
    <dbReference type="NCBI Taxonomy" id="1445510"/>
    <lineage>
        <taxon>Bacteria</taxon>
        <taxon>Pseudomonadati</taxon>
        <taxon>Pseudomonadota</taxon>
        <taxon>Gammaproteobacteria</taxon>
        <taxon>Oceanospirillales</taxon>
        <taxon>Saccharospirillaceae</taxon>
        <taxon>Gynuella</taxon>
    </lineage>
</organism>
<proteinExistence type="inferred from homology"/>
<dbReference type="PANTHER" id="PTHR42988:SF2">
    <property type="entry name" value="CYCLIC NUCLEOTIDE PHOSPHODIESTERASE CBUA0032-RELATED"/>
    <property type="match status" value="1"/>
</dbReference>
<dbReference type="Gene3D" id="3.60.21.10">
    <property type="match status" value="1"/>
</dbReference>
<dbReference type="NCBIfam" id="NF008359">
    <property type="entry name" value="PRK11148.1"/>
    <property type="match status" value="1"/>
</dbReference>
<dbReference type="InterPro" id="IPR029052">
    <property type="entry name" value="Metallo-depent_PP-like"/>
</dbReference>
<dbReference type="GO" id="GO:0004114">
    <property type="term" value="F:3',5'-cyclic-nucleotide phosphodiesterase activity"/>
    <property type="evidence" value="ECO:0007669"/>
    <property type="project" value="UniProtKB-EC"/>
</dbReference>
<keyword evidence="2 6" id="KW-0378">Hydrolase</keyword>
<reference evidence="6 7" key="1">
    <citation type="submission" date="2014-01" db="EMBL/GenBank/DDBJ databases">
        <title>Full genme sequencing of cellulolytic bacterium Gynuella sunshinyii YC6258T gen. nov., sp. nov.</title>
        <authorList>
            <person name="Khan H."/>
            <person name="Chung E.J."/>
            <person name="Chung Y.R."/>
        </authorList>
    </citation>
    <scope>NUCLEOTIDE SEQUENCE [LARGE SCALE GENOMIC DNA]</scope>
    <source>
        <strain evidence="6 7">YC6258</strain>
    </source>
</reference>
<name>A0A0C5VKI7_9GAMM</name>
<dbReference type="InterPro" id="IPR026575">
    <property type="entry name" value="GpdQ/CpdA-like"/>
</dbReference>
<dbReference type="EMBL" id="CP007142">
    <property type="protein sequence ID" value="AJQ93923.1"/>
    <property type="molecule type" value="Genomic_DNA"/>
</dbReference>
<dbReference type="STRING" id="1445510.YC6258_01879"/>
<dbReference type="RefSeq" id="WP_052830159.1">
    <property type="nucleotide sequence ID" value="NZ_CP007142.1"/>
</dbReference>
<evidence type="ECO:0000256" key="1">
    <source>
        <dbReference type="ARBA" id="ARBA00022723"/>
    </source>
</evidence>
<evidence type="ECO:0000256" key="4">
    <source>
        <dbReference type="ARBA" id="ARBA00025742"/>
    </source>
</evidence>
<dbReference type="SUPFAM" id="SSF56300">
    <property type="entry name" value="Metallo-dependent phosphatases"/>
    <property type="match status" value="1"/>
</dbReference>
<keyword evidence="3" id="KW-0408">Iron</keyword>
<evidence type="ECO:0000256" key="2">
    <source>
        <dbReference type="ARBA" id="ARBA00022801"/>
    </source>
</evidence>
<sequence>MSQKTPFQLIQITDPHLHAGEEGTLLGLQTQKSLDLVLDKIREEQPVIDALIATGDIAQDSSLQAYQRFKTILEGFGVTIRWCPGNHDNKNTMNRAAEKSELIEKFIVTDFWVILLLDSSVPHKVYGRFGHDQFELVNQVAGKYPDKHILIAFHHHPLPMGSHWIDQQQIKNGSELLTTVRKYPNIKALLWGHVHQERDEVIDGLRFISTPSTCVQFEPHSEDFSIDKTGPGYRWLKLYDDGSIETAVSRVQNVEFEIDYSVKGY</sequence>
<dbReference type="Proteomes" id="UP000032266">
    <property type="component" value="Chromosome"/>
</dbReference>
<dbReference type="GO" id="GO:0046872">
    <property type="term" value="F:metal ion binding"/>
    <property type="evidence" value="ECO:0007669"/>
    <property type="project" value="UniProtKB-KW"/>
</dbReference>
<dbReference type="AlphaFoldDB" id="A0A0C5VKI7"/>